<dbReference type="Gene3D" id="1.10.10.60">
    <property type="entry name" value="Homeodomain-like"/>
    <property type="match status" value="2"/>
</dbReference>
<keyword evidence="3" id="KW-0804">Transcription</keyword>
<protein>
    <submittedName>
        <fullName evidence="5">AraC family transcriptional regulator</fullName>
    </submittedName>
</protein>
<dbReference type="InterPro" id="IPR003313">
    <property type="entry name" value="AraC-bd"/>
</dbReference>
<proteinExistence type="predicted"/>
<dbReference type="RefSeq" id="WP_247339332.1">
    <property type="nucleotide sequence ID" value="NZ_CP095550.1"/>
</dbReference>
<evidence type="ECO:0000256" key="2">
    <source>
        <dbReference type="ARBA" id="ARBA00023125"/>
    </source>
</evidence>
<gene>
    <name evidence="5" type="ORF">ACFSKK_23975</name>
</gene>
<dbReference type="PANTHER" id="PTHR43280:SF2">
    <property type="entry name" value="HTH-TYPE TRANSCRIPTIONAL REGULATOR EXSA"/>
    <property type="match status" value="1"/>
</dbReference>
<dbReference type="SMART" id="SM00342">
    <property type="entry name" value="HTH_ARAC"/>
    <property type="match status" value="1"/>
</dbReference>
<accession>A0ABW5C4H5</accession>
<keyword evidence="6" id="KW-1185">Reference proteome</keyword>
<dbReference type="Proteomes" id="UP001597318">
    <property type="component" value="Unassembled WGS sequence"/>
</dbReference>
<dbReference type="InterPro" id="IPR037923">
    <property type="entry name" value="HTH-like"/>
</dbReference>
<comment type="caution">
    <text evidence="5">The sequence shown here is derived from an EMBL/GenBank/DDBJ whole genome shotgun (WGS) entry which is preliminary data.</text>
</comment>
<dbReference type="SUPFAM" id="SSF51215">
    <property type="entry name" value="Regulatory protein AraC"/>
    <property type="match status" value="1"/>
</dbReference>
<evidence type="ECO:0000313" key="6">
    <source>
        <dbReference type="Proteomes" id="UP001597318"/>
    </source>
</evidence>
<dbReference type="PRINTS" id="PR00032">
    <property type="entry name" value="HTHARAC"/>
</dbReference>
<evidence type="ECO:0000259" key="4">
    <source>
        <dbReference type="PROSITE" id="PS01124"/>
    </source>
</evidence>
<organism evidence="5 6">
    <name type="scientific">Metabacillus endolithicus</name>
    <dbReference type="NCBI Taxonomy" id="1535204"/>
    <lineage>
        <taxon>Bacteria</taxon>
        <taxon>Bacillati</taxon>
        <taxon>Bacillota</taxon>
        <taxon>Bacilli</taxon>
        <taxon>Bacillales</taxon>
        <taxon>Bacillaceae</taxon>
        <taxon>Metabacillus</taxon>
    </lineage>
</organism>
<dbReference type="InterPro" id="IPR018060">
    <property type="entry name" value="HTH_AraC"/>
</dbReference>
<dbReference type="EMBL" id="JBHUIK010000008">
    <property type="protein sequence ID" value="MFD2216740.1"/>
    <property type="molecule type" value="Genomic_DNA"/>
</dbReference>
<dbReference type="Pfam" id="PF12833">
    <property type="entry name" value="HTH_18"/>
    <property type="match status" value="1"/>
</dbReference>
<keyword evidence="1" id="KW-0805">Transcription regulation</keyword>
<dbReference type="PANTHER" id="PTHR43280">
    <property type="entry name" value="ARAC-FAMILY TRANSCRIPTIONAL REGULATOR"/>
    <property type="match status" value="1"/>
</dbReference>
<evidence type="ECO:0000313" key="5">
    <source>
        <dbReference type="EMBL" id="MFD2216740.1"/>
    </source>
</evidence>
<evidence type="ECO:0000256" key="1">
    <source>
        <dbReference type="ARBA" id="ARBA00023015"/>
    </source>
</evidence>
<dbReference type="Pfam" id="PF02311">
    <property type="entry name" value="AraC_binding"/>
    <property type="match status" value="1"/>
</dbReference>
<name>A0ABW5C4H5_9BACI</name>
<sequence length="279" mass="32106">MKQGKIRYTFSSFDKSLPLFIESIGYNPQEEDFARPEGYPYFHWLQTVKGEGTFSFSGERHLLTPGRGILLTPFTPHSYYSTHTEWSTLYITFGGASAESILNSLDINFNALYSESKDLPFSKQVEGILKNVERDTEFSKLDLSSDLYSFIIMLKKYGKLKNQQSLSNNYDKIRPVVEWLEHVYQENIGLNEMAKKANMSPQNLSALFRTTFGTSPYSFLINLRIREAKKKLVSNSEQSLKEIAGSIGFNDVSHFVATFRRVEGITPKKYRNLYNEKLM</sequence>
<dbReference type="InterPro" id="IPR020449">
    <property type="entry name" value="Tscrpt_reg_AraC-type_HTH"/>
</dbReference>
<dbReference type="SUPFAM" id="SSF46689">
    <property type="entry name" value="Homeodomain-like"/>
    <property type="match status" value="2"/>
</dbReference>
<feature type="domain" description="HTH araC/xylS-type" evidence="4">
    <location>
        <begin position="174"/>
        <end position="273"/>
    </location>
</feature>
<evidence type="ECO:0000256" key="3">
    <source>
        <dbReference type="ARBA" id="ARBA00023163"/>
    </source>
</evidence>
<reference evidence="6" key="1">
    <citation type="journal article" date="2019" name="Int. J. Syst. Evol. Microbiol.">
        <title>The Global Catalogue of Microorganisms (GCM) 10K type strain sequencing project: providing services to taxonomists for standard genome sequencing and annotation.</title>
        <authorList>
            <consortium name="The Broad Institute Genomics Platform"/>
            <consortium name="The Broad Institute Genome Sequencing Center for Infectious Disease"/>
            <person name="Wu L."/>
            <person name="Ma J."/>
        </authorList>
    </citation>
    <scope>NUCLEOTIDE SEQUENCE [LARGE SCALE GENOMIC DNA]</scope>
    <source>
        <strain evidence="6">CGMCC 1.15474</strain>
    </source>
</reference>
<dbReference type="Gene3D" id="2.60.120.280">
    <property type="entry name" value="Regulatory protein AraC"/>
    <property type="match status" value="1"/>
</dbReference>
<dbReference type="PROSITE" id="PS01124">
    <property type="entry name" value="HTH_ARAC_FAMILY_2"/>
    <property type="match status" value="1"/>
</dbReference>
<dbReference type="InterPro" id="IPR009057">
    <property type="entry name" value="Homeodomain-like_sf"/>
</dbReference>
<keyword evidence="2" id="KW-0238">DNA-binding</keyword>